<evidence type="ECO:0000256" key="2">
    <source>
        <dbReference type="ARBA" id="ARBA00007069"/>
    </source>
</evidence>
<dbReference type="PROSITE" id="PS50928">
    <property type="entry name" value="ABC_TM1"/>
    <property type="match status" value="1"/>
</dbReference>
<evidence type="ECO:0000256" key="10">
    <source>
        <dbReference type="RuleBase" id="RU363043"/>
    </source>
</evidence>
<evidence type="ECO:0000256" key="6">
    <source>
        <dbReference type="ARBA" id="ARBA00022592"/>
    </source>
</evidence>
<protein>
    <recommendedName>
        <fullName evidence="3 10">Phosphate transport system permease protein PstA</fullName>
    </recommendedName>
</protein>
<evidence type="ECO:0000259" key="11">
    <source>
        <dbReference type="PROSITE" id="PS50928"/>
    </source>
</evidence>
<comment type="caution">
    <text evidence="12">The sequence shown here is derived from an EMBL/GenBank/DDBJ whole genome shotgun (WGS) entry which is preliminary data.</text>
</comment>
<evidence type="ECO:0000256" key="4">
    <source>
        <dbReference type="ARBA" id="ARBA00022448"/>
    </source>
</evidence>
<evidence type="ECO:0000256" key="7">
    <source>
        <dbReference type="ARBA" id="ARBA00022692"/>
    </source>
</evidence>
<evidence type="ECO:0000256" key="5">
    <source>
        <dbReference type="ARBA" id="ARBA00022475"/>
    </source>
</evidence>
<evidence type="ECO:0000313" key="12">
    <source>
        <dbReference type="EMBL" id="GHE03521.1"/>
    </source>
</evidence>
<dbReference type="EMBL" id="BNAB01000013">
    <property type="protein sequence ID" value="GHE03521.1"/>
    <property type="molecule type" value="Genomic_DNA"/>
</dbReference>
<dbReference type="InterPro" id="IPR005672">
    <property type="entry name" value="Phosphate_PstA"/>
</dbReference>
<feature type="transmembrane region" description="Helical" evidence="10">
    <location>
        <begin position="254"/>
        <end position="273"/>
    </location>
</feature>
<keyword evidence="14" id="KW-1185">Reference proteome</keyword>
<keyword evidence="9 10" id="KW-0472">Membrane</keyword>
<gene>
    <name evidence="12" type="primary">pstA</name>
    <name evidence="12" type="ORF">GCM10008024_27210</name>
    <name evidence="13" type="ORF">SAMN05444006_11629</name>
</gene>
<dbReference type="RefSeq" id="WP_035837655.1">
    <property type="nucleotide sequence ID" value="NZ_BNAB01000013.1"/>
</dbReference>
<feature type="transmembrane region" description="Helical" evidence="10">
    <location>
        <begin position="17"/>
        <end position="38"/>
    </location>
</feature>
<accession>A0AAN4USY6</accession>
<comment type="subcellular location">
    <subcellularLocation>
        <location evidence="10">Cell inner membrane</location>
        <topology evidence="10">Multi-pass membrane protein</topology>
    </subcellularLocation>
    <subcellularLocation>
        <location evidence="1">Cell membrane</location>
        <topology evidence="1">Multi-pass membrane protein</topology>
    </subcellularLocation>
</comment>
<evidence type="ECO:0000256" key="3">
    <source>
        <dbReference type="ARBA" id="ARBA00016864"/>
    </source>
</evidence>
<feature type="transmembrane region" description="Helical" evidence="10">
    <location>
        <begin position="138"/>
        <end position="155"/>
    </location>
</feature>
<organism evidence="12 15">
    <name type="scientific">Allgaiera indica</name>
    <dbReference type="NCBI Taxonomy" id="765699"/>
    <lineage>
        <taxon>Bacteria</taxon>
        <taxon>Pseudomonadati</taxon>
        <taxon>Pseudomonadota</taxon>
        <taxon>Alphaproteobacteria</taxon>
        <taxon>Rhodobacterales</taxon>
        <taxon>Paracoccaceae</taxon>
        <taxon>Allgaiera</taxon>
    </lineage>
</organism>
<feature type="transmembrane region" description="Helical" evidence="10">
    <location>
        <begin position="114"/>
        <end position="132"/>
    </location>
</feature>
<keyword evidence="4" id="KW-0813">Transport</keyword>
<reference evidence="12" key="3">
    <citation type="submission" date="2023-06" db="EMBL/GenBank/DDBJ databases">
        <authorList>
            <person name="Sun Q."/>
            <person name="Zhou Y."/>
        </authorList>
    </citation>
    <scope>NUCLEOTIDE SEQUENCE</scope>
    <source>
        <strain evidence="12">CGMCC 1.10859</strain>
    </source>
</reference>
<dbReference type="Proteomes" id="UP000199541">
    <property type="component" value="Unassembled WGS sequence"/>
</dbReference>
<name>A0AAN4USY6_9RHOB</name>
<dbReference type="GO" id="GO:0005315">
    <property type="term" value="F:phosphate transmembrane transporter activity"/>
    <property type="evidence" value="ECO:0007669"/>
    <property type="project" value="InterPro"/>
</dbReference>
<dbReference type="InterPro" id="IPR000515">
    <property type="entry name" value="MetI-like"/>
</dbReference>
<comment type="similarity">
    <text evidence="2 10">Belongs to the binding-protein-dependent transport system permease family. CysTW subfamily.</text>
</comment>
<dbReference type="Gene3D" id="1.10.3720.10">
    <property type="entry name" value="MetI-like"/>
    <property type="match status" value="1"/>
</dbReference>
<keyword evidence="7 10" id="KW-0812">Transmembrane</keyword>
<dbReference type="CDD" id="cd06261">
    <property type="entry name" value="TM_PBP2"/>
    <property type="match status" value="1"/>
</dbReference>
<dbReference type="InterPro" id="IPR051408">
    <property type="entry name" value="Phosphate_transprt_permease"/>
</dbReference>
<evidence type="ECO:0000256" key="1">
    <source>
        <dbReference type="ARBA" id="ARBA00004651"/>
    </source>
</evidence>
<evidence type="ECO:0000256" key="9">
    <source>
        <dbReference type="ARBA" id="ARBA00023136"/>
    </source>
</evidence>
<reference evidence="12" key="1">
    <citation type="journal article" date="2014" name="Int. J. Syst. Evol. Microbiol.">
        <title>Complete genome sequence of Corynebacterium casei LMG S-19264T (=DSM 44701T), isolated from a smear-ripened cheese.</title>
        <authorList>
            <consortium name="US DOE Joint Genome Institute (JGI-PGF)"/>
            <person name="Walter F."/>
            <person name="Albersmeier A."/>
            <person name="Kalinowski J."/>
            <person name="Ruckert C."/>
        </authorList>
    </citation>
    <scope>NUCLEOTIDE SEQUENCE</scope>
    <source>
        <strain evidence="12">CGMCC 1.10859</strain>
    </source>
</reference>
<dbReference type="Pfam" id="PF00528">
    <property type="entry name" value="BPD_transp_1"/>
    <property type="match status" value="1"/>
</dbReference>
<dbReference type="GO" id="GO:0035435">
    <property type="term" value="P:phosphate ion transmembrane transport"/>
    <property type="evidence" value="ECO:0007669"/>
    <property type="project" value="InterPro"/>
</dbReference>
<dbReference type="PANTHER" id="PTHR42922:SF1">
    <property type="entry name" value="PHOSPHATE TRANSPORT SYSTEM PERMEASE PROTEIN PSTA"/>
    <property type="match status" value="1"/>
</dbReference>
<dbReference type="SUPFAM" id="SSF161098">
    <property type="entry name" value="MetI-like"/>
    <property type="match status" value="1"/>
</dbReference>
<feature type="domain" description="ABC transmembrane type-1" evidence="11">
    <location>
        <begin position="70"/>
        <end position="273"/>
    </location>
</feature>
<dbReference type="EMBL" id="FNOB01000016">
    <property type="protein sequence ID" value="SDX43388.1"/>
    <property type="molecule type" value="Genomic_DNA"/>
</dbReference>
<keyword evidence="6" id="KW-0592">Phosphate transport</keyword>
<keyword evidence="8 10" id="KW-1133">Transmembrane helix</keyword>
<dbReference type="InterPro" id="IPR035906">
    <property type="entry name" value="MetI-like_sf"/>
</dbReference>
<evidence type="ECO:0000256" key="8">
    <source>
        <dbReference type="ARBA" id="ARBA00022989"/>
    </source>
</evidence>
<dbReference type="Proteomes" id="UP000634647">
    <property type="component" value="Unassembled WGS sequence"/>
</dbReference>
<evidence type="ECO:0000313" key="15">
    <source>
        <dbReference type="Proteomes" id="UP000634647"/>
    </source>
</evidence>
<keyword evidence="5 10" id="KW-1003">Cell membrane</keyword>
<dbReference type="GO" id="GO:0005886">
    <property type="term" value="C:plasma membrane"/>
    <property type="evidence" value="ECO:0007669"/>
    <property type="project" value="UniProtKB-SubCell"/>
</dbReference>
<dbReference type="NCBIfam" id="TIGR00974">
    <property type="entry name" value="3a0107s02c"/>
    <property type="match status" value="1"/>
</dbReference>
<dbReference type="PANTHER" id="PTHR42922">
    <property type="entry name" value="PHOSPHATE TRANSPORT SYSTEM PERMEASE PROTEIN PSTA"/>
    <property type="match status" value="1"/>
</dbReference>
<dbReference type="AlphaFoldDB" id="A0AAN4USY6"/>
<feature type="transmembrane region" description="Helical" evidence="10">
    <location>
        <begin position="184"/>
        <end position="206"/>
    </location>
</feature>
<reference evidence="13 14" key="2">
    <citation type="submission" date="2016-10" db="EMBL/GenBank/DDBJ databases">
        <authorList>
            <person name="Varghese N."/>
            <person name="Submissions S."/>
        </authorList>
    </citation>
    <scope>NUCLEOTIDE SEQUENCE [LARGE SCALE GENOMIC DNA]</scope>
    <source>
        <strain evidence="13 14">DSM 24802</strain>
    </source>
</reference>
<evidence type="ECO:0000313" key="14">
    <source>
        <dbReference type="Proteomes" id="UP000199541"/>
    </source>
</evidence>
<evidence type="ECO:0000313" key="13">
    <source>
        <dbReference type="EMBL" id="SDX43388.1"/>
    </source>
</evidence>
<feature type="transmembrane region" description="Helical" evidence="10">
    <location>
        <begin position="69"/>
        <end position="93"/>
    </location>
</feature>
<proteinExistence type="inferred from homology"/>
<sequence>MTTHNPITRRRHRRNRVAMVFSIFATAVGLFILAAILWELLWQGLGGLNMKVFTEITPPPGSDGGLSNAIYGSIMLTLVGIAIAAPIGILAGTYLSEYARGSKIGEAAKFINDVLLSAPSIIVGLFINAILVVPFGTFSAWAGAVALAVIALPVINRTTQDMLALVPNTLREAAAALGAPRWKVLVFIVWRAAKSGILTGVLLAIARISGETAPLLFTSFGNQFWSTDMGKPMANLPVVIYQFAMSPYSDWQRLAWVGALLITSAILFLNILARSLAARSR</sequence>